<evidence type="ECO:0000259" key="7">
    <source>
        <dbReference type="Pfam" id="PF01120"/>
    </source>
</evidence>
<dbReference type="Proteomes" id="UP001301442">
    <property type="component" value="Chromosome"/>
</dbReference>
<dbReference type="Gene3D" id="3.20.20.80">
    <property type="entry name" value="Glycosidases"/>
    <property type="match status" value="1"/>
</dbReference>
<dbReference type="InterPro" id="IPR057739">
    <property type="entry name" value="Glyco_hydro_29_N"/>
</dbReference>
<dbReference type="InterPro" id="IPR013780">
    <property type="entry name" value="Glyco_hydro_b"/>
</dbReference>
<dbReference type="EMBL" id="CP136600">
    <property type="protein sequence ID" value="WOH38146.1"/>
    <property type="molecule type" value="Genomic_DNA"/>
</dbReference>
<dbReference type="InterPro" id="IPR017853">
    <property type="entry name" value="GH"/>
</dbReference>
<name>A0ABZ0GQT3_9GAMM</name>
<evidence type="ECO:0000256" key="2">
    <source>
        <dbReference type="ARBA" id="ARBA00007951"/>
    </source>
</evidence>
<dbReference type="PANTHER" id="PTHR10030">
    <property type="entry name" value="ALPHA-L-FUCOSIDASE"/>
    <property type="match status" value="1"/>
</dbReference>
<keyword evidence="6" id="KW-0326">Glycosidase</keyword>
<evidence type="ECO:0000256" key="4">
    <source>
        <dbReference type="ARBA" id="ARBA00022729"/>
    </source>
</evidence>
<dbReference type="EC" id="3.2.1.51" evidence="3"/>
<protein>
    <recommendedName>
        <fullName evidence="3">alpha-L-fucosidase</fullName>
        <ecNumber evidence="3">3.2.1.51</ecNumber>
    </recommendedName>
</protein>
<evidence type="ECO:0000256" key="1">
    <source>
        <dbReference type="ARBA" id="ARBA00004071"/>
    </source>
</evidence>
<dbReference type="RefSeq" id="WP_348396919.1">
    <property type="nucleotide sequence ID" value="NZ_CP136600.1"/>
</dbReference>
<keyword evidence="9" id="KW-1185">Reference proteome</keyword>
<dbReference type="SUPFAM" id="SSF51445">
    <property type="entry name" value="(Trans)glycosidases"/>
    <property type="match status" value="1"/>
</dbReference>
<evidence type="ECO:0000256" key="5">
    <source>
        <dbReference type="ARBA" id="ARBA00022801"/>
    </source>
</evidence>
<dbReference type="SMART" id="SM00812">
    <property type="entry name" value="Alpha_L_fucos"/>
    <property type="match status" value="1"/>
</dbReference>
<evidence type="ECO:0000313" key="9">
    <source>
        <dbReference type="Proteomes" id="UP001301442"/>
    </source>
</evidence>
<gene>
    <name evidence="8" type="ORF">RI844_02615</name>
</gene>
<organism evidence="8 9">
    <name type="scientific">Thalassotalea fonticola</name>
    <dbReference type="NCBI Taxonomy" id="3065649"/>
    <lineage>
        <taxon>Bacteria</taxon>
        <taxon>Pseudomonadati</taxon>
        <taxon>Pseudomonadota</taxon>
        <taxon>Gammaproteobacteria</taxon>
        <taxon>Alteromonadales</taxon>
        <taxon>Colwelliaceae</taxon>
        <taxon>Thalassotalea</taxon>
    </lineage>
</organism>
<comment type="similarity">
    <text evidence="2">Belongs to the glycosyl hydrolase 29 family.</text>
</comment>
<reference evidence="8 9" key="1">
    <citation type="submission" date="2023-09" db="EMBL/GenBank/DDBJ databases">
        <authorList>
            <person name="Qi X."/>
        </authorList>
    </citation>
    <scope>NUCLEOTIDE SEQUENCE [LARGE SCALE GENOMIC DNA]</scope>
    <source>
        <strain evidence="8 9">S1-1</strain>
    </source>
</reference>
<comment type="function">
    <text evidence="1">Alpha-L-fucosidase is responsible for hydrolyzing the alpha-1,6-linked fucose joined to the reducing-end N-acetylglucosamine of the carbohydrate moieties of glycoproteins.</text>
</comment>
<dbReference type="Pfam" id="PF01120">
    <property type="entry name" value="Alpha_L_fucos"/>
    <property type="match status" value="1"/>
</dbReference>
<dbReference type="InterPro" id="IPR016286">
    <property type="entry name" value="FUC_metazoa-typ"/>
</dbReference>
<accession>A0ABZ0GQT3</accession>
<dbReference type="PRINTS" id="PR00741">
    <property type="entry name" value="GLHYDRLASE29"/>
</dbReference>
<feature type="domain" description="Glycoside hydrolase family 29 N-terminal" evidence="7">
    <location>
        <begin position="51"/>
        <end position="364"/>
    </location>
</feature>
<dbReference type="Gene3D" id="2.60.40.1180">
    <property type="entry name" value="Golgi alpha-mannosidase II"/>
    <property type="match status" value="1"/>
</dbReference>
<proteinExistence type="inferred from homology"/>
<dbReference type="PANTHER" id="PTHR10030:SF37">
    <property type="entry name" value="ALPHA-L-FUCOSIDASE-RELATED"/>
    <property type="match status" value="1"/>
</dbReference>
<evidence type="ECO:0000313" key="8">
    <source>
        <dbReference type="EMBL" id="WOH38146.1"/>
    </source>
</evidence>
<keyword evidence="5" id="KW-0378">Hydrolase</keyword>
<keyword evidence="4" id="KW-0732">Signal</keyword>
<evidence type="ECO:0000256" key="6">
    <source>
        <dbReference type="ARBA" id="ARBA00023295"/>
    </source>
</evidence>
<dbReference type="InterPro" id="IPR000933">
    <property type="entry name" value="Glyco_hydro_29"/>
</dbReference>
<evidence type="ECO:0000256" key="3">
    <source>
        <dbReference type="ARBA" id="ARBA00012662"/>
    </source>
</evidence>
<sequence length="654" mass="73218">MKNIIKNTIFSTMIVLVLQSCSSDQNKPRLQQVAFTQPVERDHWIPTDQETEKERNERMAWWREAKFGLFIHWGVYSVPGGEYQGKPASAEWIMLRSQIPVDDYKDYAKDFNPVDYDPEKWVLAAKDAGMKYIVITAKHHDGFALYDSKVTDWDVVDASEYGKDLLRPLAEAARKHGMKLGFYYSQAQDWVHPGGAKHKNVQWDAQQAGSYDQYIEQVAAPQVKEILSEYGDIAILWWDTPVGVRASHVEQFNLGLALQPGIITNNRLGGGALGDTITPEQFIPALGIPGFDWETCMTMNNSWGYRTNDDNWKSAEELIRKLGDIVSKGGNFLLNVGPTPSGEIPATSMQLLSQIGDWMTVNGEAIYATEQSVFSFLDWGRVTQRTLENGNTRLYLHVWHWPENGRLSLPLKNKVVDSFLLAEQKAIATVDNKQTKEFVLPTQAPDDISTIIVVDIEGAPQLSENRFNKAQLDGQFIFDTNRAMLHNHLGSHMVVDETGAEAKIIDWRAKPGRRAEGWIEWEFEVAQAGQYTLSSRISAASKASKSMQAVIEYLGEDSDSLKVVYNKRGKIIKPVGQSLTVIINSDEEQAHSLLLGKLSIGKPGVYRLGLLPLEQQEKTSTSTDGMGLVNDGTGWVGPDVHQVSLTPVPLKNRP</sequence>